<evidence type="ECO:0000313" key="3">
    <source>
        <dbReference type="Proteomes" id="UP001319921"/>
    </source>
</evidence>
<dbReference type="GeneID" id="80721657"/>
<dbReference type="InterPro" id="IPR003695">
    <property type="entry name" value="Ppx_GppA_N"/>
</dbReference>
<dbReference type="Pfam" id="PF02541">
    <property type="entry name" value="Ppx-GppA"/>
    <property type="match status" value="1"/>
</dbReference>
<dbReference type="InterPro" id="IPR043129">
    <property type="entry name" value="ATPase_NBD"/>
</dbReference>
<dbReference type="GO" id="GO:0006357">
    <property type="term" value="P:regulation of transcription by RNA polymerase II"/>
    <property type="evidence" value="ECO:0007669"/>
    <property type="project" value="TreeGrafter"/>
</dbReference>
<reference evidence="2 3" key="1">
    <citation type="journal article" date="2022" name="Microbiol. Resour. Announc.">
        <title>Complete Genome Sequence of the Hyperthermophilic and Acidophilic Archaeon Saccharolobus caldissimus Strain HS-3T.</title>
        <authorList>
            <person name="Sakai H.D."/>
            <person name="Kurosawa N."/>
        </authorList>
    </citation>
    <scope>NUCLEOTIDE SEQUENCE [LARGE SCALE GENOMIC DNA]</scope>
    <source>
        <strain evidence="2 3">JCM32116</strain>
    </source>
</reference>
<sequence>MLTVSFKSNILIGSGGNMRAIAKLDEKLSGFPSDSIHGYLISSKQFNKYSKVLYSLDPEERASLPGISKDRAFTIHTASIIIDELVQYFNAEYVMVSAFGMREGVLTKDKVIDRNKWLEAIAYSYQIDPPWDIYREVERVTKGEMGFYVGASAFILSVLRMSGFINYYEACYKLLRNALIPGFTQNELLLISLICKSAKGKIKKKLAKYLGIKRKELEYYGNVIKNILNELPLGVKI</sequence>
<accession>A0AAQ4CR32</accession>
<dbReference type="Proteomes" id="UP001319921">
    <property type="component" value="Chromosome"/>
</dbReference>
<dbReference type="InterPro" id="IPR050273">
    <property type="entry name" value="GppA/Ppx_hydrolase"/>
</dbReference>
<dbReference type="SUPFAM" id="SSF53067">
    <property type="entry name" value="Actin-like ATPase domain"/>
    <property type="match status" value="1"/>
</dbReference>
<evidence type="ECO:0000313" key="2">
    <source>
        <dbReference type="EMBL" id="BDB98263.1"/>
    </source>
</evidence>
<dbReference type="PANTHER" id="PTHR30005:SF0">
    <property type="entry name" value="RETROGRADE REGULATION PROTEIN 2"/>
    <property type="match status" value="1"/>
</dbReference>
<dbReference type="RefSeq" id="WP_282099531.1">
    <property type="nucleotide sequence ID" value="NZ_AP025226.1"/>
</dbReference>
<organism evidence="2 3">
    <name type="scientific">Saccharolobus caldissimus</name>
    <dbReference type="NCBI Taxonomy" id="1702097"/>
    <lineage>
        <taxon>Archaea</taxon>
        <taxon>Thermoproteota</taxon>
        <taxon>Thermoprotei</taxon>
        <taxon>Sulfolobales</taxon>
        <taxon>Sulfolobaceae</taxon>
        <taxon>Saccharolobus</taxon>
    </lineage>
</organism>
<dbReference type="Gene3D" id="3.30.420.150">
    <property type="entry name" value="Exopolyphosphatase. Domain 2"/>
    <property type="match status" value="1"/>
</dbReference>
<feature type="domain" description="Ppx/GppA phosphatase N-terminal" evidence="1">
    <location>
        <begin position="18"/>
        <end position="108"/>
    </location>
</feature>
<dbReference type="EMBL" id="AP025226">
    <property type="protein sequence ID" value="BDB98263.1"/>
    <property type="molecule type" value="Genomic_DNA"/>
</dbReference>
<evidence type="ECO:0000259" key="1">
    <source>
        <dbReference type="Pfam" id="PF02541"/>
    </source>
</evidence>
<protein>
    <recommendedName>
        <fullName evidence="1">Ppx/GppA phosphatase N-terminal domain-containing protein</fullName>
    </recommendedName>
</protein>
<proteinExistence type="predicted"/>
<keyword evidence="3" id="KW-1185">Reference proteome</keyword>
<dbReference type="PANTHER" id="PTHR30005">
    <property type="entry name" value="EXOPOLYPHOSPHATASE"/>
    <property type="match status" value="1"/>
</dbReference>
<name>A0AAQ4CR32_9CREN</name>
<dbReference type="KEGG" id="scas:SACC_12800"/>
<dbReference type="AlphaFoldDB" id="A0AAQ4CR32"/>
<gene>
    <name evidence="2" type="ORF">SACC_12800</name>
</gene>